<keyword evidence="1" id="KW-0812">Transmembrane</keyword>
<keyword evidence="1" id="KW-1133">Transmembrane helix</keyword>
<comment type="caution">
    <text evidence="2">The sequence shown here is derived from an EMBL/GenBank/DDBJ whole genome shotgun (WGS) entry which is preliminary data.</text>
</comment>
<protein>
    <submittedName>
        <fullName evidence="2">ABC superfamily ATP binding cassette transporter,membrane protein</fullName>
    </submittedName>
</protein>
<keyword evidence="3" id="KW-1185">Reference proteome</keyword>
<evidence type="ECO:0000256" key="1">
    <source>
        <dbReference type="SAM" id="Phobius"/>
    </source>
</evidence>
<gene>
    <name evidence="2" type="ORF">MILUP08_42285</name>
</gene>
<dbReference type="Proteomes" id="UP000003448">
    <property type="component" value="Unassembled WGS sequence"/>
</dbReference>
<reference evidence="3" key="1">
    <citation type="journal article" date="2012" name="J. Bacteriol.">
        <title>Genome Sequence of Micromonospora lupini Lupac 08, Isolated from Root Nodules of Lupinus angustifolius.</title>
        <authorList>
            <person name="Alonso-Vega P."/>
            <person name="Normand P."/>
            <person name="Bacigalupe R."/>
            <person name="Pujic P."/>
            <person name="Lajus A."/>
            <person name="Vallenet D."/>
            <person name="Carro L."/>
            <person name="Coll P."/>
            <person name="Trujillo M.E."/>
        </authorList>
    </citation>
    <scope>NUCLEOTIDE SEQUENCE [LARGE SCALE GENOMIC DNA]</scope>
    <source>
        <strain evidence="3">Lupac 08</strain>
    </source>
</reference>
<dbReference type="eggNOG" id="ENOG5031VR6">
    <property type="taxonomic scope" value="Bacteria"/>
</dbReference>
<proteinExistence type="predicted"/>
<dbReference type="STRING" id="1150864.MILUP08_42285"/>
<accession>I0L0L7</accession>
<dbReference type="EMBL" id="CAIE01000017">
    <property type="protein sequence ID" value="CCH17364.1"/>
    <property type="molecule type" value="Genomic_DNA"/>
</dbReference>
<dbReference type="RefSeq" id="WP_007457975.1">
    <property type="nucleotide sequence ID" value="NZ_HF570108.1"/>
</dbReference>
<sequence>MNPPRRTVRTRFWVEIASAALFGVLFVLTLLWKDWLEAFGFEPDNHDGTVEWLMVAGLFVLSAVFAVSARFEWRRTALAQ</sequence>
<feature type="transmembrane region" description="Helical" evidence="1">
    <location>
        <begin position="12"/>
        <end position="32"/>
    </location>
</feature>
<feature type="transmembrane region" description="Helical" evidence="1">
    <location>
        <begin position="52"/>
        <end position="71"/>
    </location>
</feature>
<organism evidence="2 3">
    <name type="scientific">Micromonospora lupini str. Lupac 08</name>
    <dbReference type="NCBI Taxonomy" id="1150864"/>
    <lineage>
        <taxon>Bacteria</taxon>
        <taxon>Bacillati</taxon>
        <taxon>Actinomycetota</taxon>
        <taxon>Actinomycetes</taxon>
        <taxon>Micromonosporales</taxon>
        <taxon>Micromonosporaceae</taxon>
        <taxon>Micromonospora</taxon>
    </lineage>
</organism>
<dbReference type="AlphaFoldDB" id="I0L0L7"/>
<dbReference type="OrthoDB" id="3636175at2"/>
<keyword evidence="1" id="KW-0472">Membrane</keyword>
<evidence type="ECO:0000313" key="3">
    <source>
        <dbReference type="Proteomes" id="UP000003448"/>
    </source>
</evidence>
<evidence type="ECO:0000313" key="2">
    <source>
        <dbReference type="EMBL" id="CCH17364.1"/>
    </source>
</evidence>
<name>I0L0L7_9ACTN</name>